<organism evidence="1">
    <name type="scientific">bioreactor metagenome</name>
    <dbReference type="NCBI Taxonomy" id="1076179"/>
    <lineage>
        <taxon>unclassified sequences</taxon>
        <taxon>metagenomes</taxon>
        <taxon>ecological metagenomes</taxon>
    </lineage>
</organism>
<comment type="caution">
    <text evidence="1">The sequence shown here is derived from an EMBL/GenBank/DDBJ whole genome shotgun (WGS) entry which is preliminary data.</text>
</comment>
<gene>
    <name evidence="1" type="ORF">SDC9_205677</name>
</gene>
<dbReference type="AlphaFoldDB" id="A0A645J2Z3"/>
<dbReference type="EMBL" id="VSSQ01130184">
    <property type="protein sequence ID" value="MPN57981.1"/>
    <property type="molecule type" value="Genomic_DNA"/>
</dbReference>
<accession>A0A645J2Z3</accession>
<name>A0A645J2Z3_9ZZZZ</name>
<evidence type="ECO:0000313" key="1">
    <source>
        <dbReference type="EMBL" id="MPN57981.1"/>
    </source>
</evidence>
<reference evidence="1" key="1">
    <citation type="submission" date="2019-08" db="EMBL/GenBank/DDBJ databases">
        <authorList>
            <person name="Kucharzyk K."/>
            <person name="Murdoch R.W."/>
            <person name="Higgins S."/>
            <person name="Loffler F."/>
        </authorList>
    </citation>
    <scope>NUCLEOTIDE SEQUENCE</scope>
</reference>
<proteinExistence type="predicted"/>
<protein>
    <submittedName>
        <fullName evidence="1">Uncharacterized protein</fullName>
    </submittedName>
</protein>
<sequence>MDTDIRLAVTRNLKELFVNRPELRTSGAVKQVFELLESKKEQFDPRAFLTPLMDTVMYGTIPNDDVLAICNCIEAGVREAIGTLIVEFGSVGRAPLVETVTLEEMAQRYRKAGI</sequence>